<feature type="non-terminal residue" evidence="2">
    <location>
        <position position="160"/>
    </location>
</feature>
<dbReference type="AlphaFoldDB" id="A0A5E4CTA5"/>
<name>A0A5E4CTA5_MARMO</name>
<sequence length="160" mass="16569">EAPADAGTRQEDAAGRPGEARPAIGPAARLERARRDAATSLDRGPLGARLRARPSLRGCLAQSREATGSPDQGVQPAAARTHRSTVPPPAQELRSELHRPAAPRPPRASSRNTPHAAAPPTARPRPRPRPLLSEGPAGAGGGLSAGPTNQRPLIGPLHED</sequence>
<evidence type="ECO:0000256" key="1">
    <source>
        <dbReference type="SAM" id="MobiDB-lite"/>
    </source>
</evidence>
<organism evidence="2">
    <name type="scientific">Marmota monax</name>
    <name type="common">Woodchuck</name>
    <dbReference type="NCBI Taxonomy" id="9995"/>
    <lineage>
        <taxon>Eukaryota</taxon>
        <taxon>Metazoa</taxon>
        <taxon>Chordata</taxon>
        <taxon>Craniata</taxon>
        <taxon>Vertebrata</taxon>
        <taxon>Euteleostomi</taxon>
        <taxon>Mammalia</taxon>
        <taxon>Eutheria</taxon>
        <taxon>Euarchontoglires</taxon>
        <taxon>Glires</taxon>
        <taxon>Rodentia</taxon>
        <taxon>Sciuromorpha</taxon>
        <taxon>Sciuridae</taxon>
        <taxon>Xerinae</taxon>
        <taxon>Marmotini</taxon>
        <taxon>Marmota</taxon>
    </lineage>
</organism>
<dbReference type="EMBL" id="CABDUW010001871">
    <property type="protein sequence ID" value="VTJ84389.1"/>
    <property type="molecule type" value="Genomic_DNA"/>
</dbReference>
<feature type="compositionally biased region" description="Low complexity" evidence="1">
    <location>
        <begin position="107"/>
        <end position="120"/>
    </location>
</feature>
<evidence type="ECO:0000313" key="2">
    <source>
        <dbReference type="EMBL" id="VTJ84389.1"/>
    </source>
</evidence>
<accession>A0A5E4CTA5</accession>
<feature type="region of interest" description="Disordered" evidence="1">
    <location>
        <begin position="1"/>
        <end position="160"/>
    </location>
</feature>
<comment type="caution">
    <text evidence="2">The sequence shown here is derived from an EMBL/GenBank/DDBJ whole genome shotgun (WGS) entry which is preliminary data.</text>
</comment>
<protein>
    <submittedName>
        <fullName evidence="2">Uncharacterized protein</fullName>
    </submittedName>
</protein>
<gene>
    <name evidence="2" type="ORF">MONAX_5E047475</name>
</gene>
<reference evidence="2" key="1">
    <citation type="submission" date="2019-04" db="EMBL/GenBank/DDBJ databases">
        <authorList>
            <person name="Alioto T."/>
            <person name="Alioto T."/>
        </authorList>
    </citation>
    <scope>NUCLEOTIDE SEQUENCE [LARGE SCALE GENOMIC DNA]</scope>
</reference>
<feature type="non-terminal residue" evidence="2">
    <location>
        <position position="1"/>
    </location>
</feature>
<proteinExistence type="predicted"/>